<dbReference type="InterPro" id="IPR020059">
    <property type="entry name" value="Glu/Gln-tRNA-synth_Ib_codon-bd"/>
</dbReference>
<dbReference type="InterPro" id="IPR004154">
    <property type="entry name" value="Anticodon-bd"/>
</dbReference>
<evidence type="ECO:0000256" key="6">
    <source>
        <dbReference type="ARBA" id="ARBA00023146"/>
    </source>
</evidence>
<dbReference type="Pfam" id="PF09180">
    <property type="entry name" value="ProRS-C_1"/>
    <property type="match status" value="1"/>
</dbReference>
<keyword evidence="2 9" id="KW-0436">Ligase</keyword>
<dbReference type="Pfam" id="PF00749">
    <property type="entry name" value="tRNA-synt_1c"/>
    <property type="match status" value="1"/>
</dbReference>
<dbReference type="CDD" id="cd00862">
    <property type="entry name" value="ProRS_anticodon_zinc"/>
    <property type="match status" value="1"/>
</dbReference>
<dbReference type="Gene3D" id="3.30.930.10">
    <property type="entry name" value="Bira Bifunctional Protein, Domain 2"/>
    <property type="match status" value="1"/>
</dbReference>
<feature type="compositionally biased region" description="Basic and acidic residues" evidence="7">
    <location>
        <begin position="700"/>
        <end position="722"/>
    </location>
</feature>
<proteinExistence type="inferred from homology"/>
<dbReference type="HAMAP" id="MF_01571">
    <property type="entry name" value="Pro_tRNA_synth_type3"/>
    <property type="match status" value="1"/>
</dbReference>
<dbReference type="InterPro" id="IPR020061">
    <property type="entry name" value="Glu_tRNA_lig_a-bdl"/>
</dbReference>
<dbReference type="SMART" id="SM00946">
    <property type="entry name" value="ProRS-C_1"/>
    <property type="match status" value="1"/>
</dbReference>
<evidence type="ECO:0000256" key="4">
    <source>
        <dbReference type="ARBA" id="ARBA00022840"/>
    </source>
</evidence>
<dbReference type="InterPro" id="IPR017449">
    <property type="entry name" value="Pro-tRNA_synth_II"/>
</dbReference>
<dbReference type="GO" id="GO:0004827">
    <property type="term" value="F:proline-tRNA ligase activity"/>
    <property type="evidence" value="ECO:0007669"/>
    <property type="project" value="UniProtKB-EC"/>
</dbReference>
<feature type="region of interest" description="Disordered" evidence="7">
    <location>
        <begin position="700"/>
        <end position="728"/>
    </location>
</feature>
<dbReference type="GO" id="GO:0005524">
    <property type="term" value="F:ATP binding"/>
    <property type="evidence" value="ECO:0007669"/>
    <property type="project" value="UniProtKB-KW"/>
</dbReference>
<evidence type="ECO:0000256" key="7">
    <source>
        <dbReference type="SAM" id="MobiDB-lite"/>
    </source>
</evidence>
<protein>
    <recommendedName>
        <fullName evidence="1">proline--tRNA ligase</fullName>
        <ecNumber evidence="1">6.1.1.15</ecNumber>
    </recommendedName>
</protein>
<evidence type="ECO:0000313" key="9">
    <source>
        <dbReference type="EMBL" id="KII73236.1"/>
    </source>
</evidence>
<dbReference type="FunFam" id="1.10.1160.10:FF:000001">
    <property type="entry name" value="Glutamine--tRNA ligase"/>
    <property type="match status" value="1"/>
</dbReference>
<dbReference type="PROSITE" id="PS50862">
    <property type="entry name" value="AA_TRNA_LIGASE_II"/>
    <property type="match status" value="1"/>
</dbReference>
<dbReference type="InterPro" id="IPR049437">
    <property type="entry name" value="tRNA-synt_1c_C2"/>
</dbReference>
<feature type="domain" description="Aminoacyl-transfer RNA synthetases class-II family profile" evidence="8">
    <location>
        <begin position="751"/>
        <end position="1032"/>
    </location>
</feature>
<dbReference type="Pfam" id="PF00587">
    <property type="entry name" value="tRNA-synt_2b"/>
    <property type="match status" value="1"/>
</dbReference>
<dbReference type="FunFam" id="3.40.50.620:FF:000037">
    <property type="entry name" value="Glutamine--tRNA ligase cytoplasmic"/>
    <property type="match status" value="1"/>
</dbReference>
<dbReference type="GO" id="GO:0005737">
    <property type="term" value="C:cytoplasm"/>
    <property type="evidence" value="ECO:0007669"/>
    <property type="project" value="InterPro"/>
</dbReference>
<dbReference type="InterPro" id="IPR011035">
    <property type="entry name" value="Ribosomal_bL25/Gln-tRNA_synth"/>
</dbReference>
<accession>A0A0C2N0W9</accession>
<dbReference type="InterPro" id="IPR020056">
    <property type="entry name" value="Rbsml_bL25/Gln-tRNA_synth_N"/>
</dbReference>
<evidence type="ECO:0000256" key="1">
    <source>
        <dbReference type="ARBA" id="ARBA00012831"/>
    </source>
</evidence>
<dbReference type="PRINTS" id="PR00987">
    <property type="entry name" value="TRNASYNTHGLU"/>
</dbReference>
<dbReference type="FunFam" id="3.30.930.10:FF:000007">
    <property type="entry name" value="Bifunctional glutamate/proline--tRNA ligase"/>
    <property type="match status" value="1"/>
</dbReference>
<dbReference type="InterPro" id="IPR004499">
    <property type="entry name" value="Pro-tRNA-ligase_IIa_arc-type"/>
</dbReference>
<dbReference type="EC" id="6.1.1.15" evidence="1"/>
<keyword evidence="6" id="KW-0030">Aminoacyl-tRNA synthetase</keyword>
<dbReference type="PROSITE" id="PS00178">
    <property type="entry name" value="AA_TRNA_LIGASE_I"/>
    <property type="match status" value="1"/>
</dbReference>
<dbReference type="InterPro" id="IPR016061">
    <property type="entry name" value="Pro-tRNA_ligase_II_C"/>
</dbReference>
<dbReference type="GO" id="GO:0017101">
    <property type="term" value="C:aminoacyl-tRNA synthetase multienzyme complex"/>
    <property type="evidence" value="ECO:0007669"/>
    <property type="project" value="TreeGrafter"/>
</dbReference>
<dbReference type="CDD" id="cd00778">
    <property type="entry name" value="ProRS_core_arch_euk"/>
    <property type="match status" value="1"/>
</dbReference>
<dbReference type="NCBIfam" id="TIGR00408">
    <property type="entry name" value="proS_fam_I"/>
    <property type="match status" value="1"/>
</dbReference>
<evidence type="ECO:0000259" key="8">
    <source>
        <dbReference type="PROSITE" id="PS50862"/>
    </source>
</evidence>
<dbReference type="Pfam" id="PF03129">
    <property type="entry name" value="HGTP_anticodon"/>
    <property type="match status" value="1"/>
</dbReference>
<dbReference type="FunFam" id="3.90.800.10:FF:000001">
    <property type="entry name" value="Glutamine--tRNA ligase"/>
    <property type="match status" value="1"/>
</dbReference>
<dbReference type="EMBL" id="JWZT01000923">
    <property type="protein sequence ID" value="KII73236.1"/>
    <property type="molecule type" value="Genomic_DNA"/>
</dbReference>
<dbReference type="InterPro" id="IPR000924">
    <property type="entry name" value="Glu/Gln-tRNA-synth"/>
</dbReference>
<dbReference type="FunFam" id="3.40.50.800:FF:000005">
    <property type="entry name" value="bifunctional glutamate/proline--tRNA ligase"/>
    <property type="match status" value="1"/>
</dbReference>
<keyword evidence="10" id="KW-1185">Reference proteome</keyword>
<dbReference type="Proteomes" id="UP000031668">
    <property type="component" value="Unassembled WGS sequence"/>
</dbReference>
<dbReference type="OMA" id="WDVSSTK"/>
<name>A0A0C2N0W9_THEKT</name>
<gene>
    <name evidence="9" type="ORF">RF11_09824</name>
</gene>
<dbReference type="PANTHER" id="PTHR43382">
    <property type="entry name" value="PROLYL-TRNA SYNTHETASE"/>
    <property type="match status" value="1"/>
</dbReference>
<dbReference type="InterPro" id="IPR001412">
    <property type="entry name" value="aa-tRNA-synth_I_CS"/>
</dbReference>
<dbReference type="InterPro" id="IPR033721">
    <property type="entry name" value="ProRS_core_arch_euk"/>
</dbReference>
<dbReference type="Gene3D" id="3.40.50.620">
    <property type="entry name" value="HUPs"/>
    <property type="match status" value="1"/>
</dbReference>
<keyword evidence="4" id="KW-0067">ATP-binding</keyword>
<evidence type="ECO:0000256" key="3">
    <source>
        <dbReference type="ARBA" id="ARBA00022741"/>
    </source>
</evidence>
<dbReference type="SUPFAM" id="SSF64586">
    <property type="entry name" value="C-terminal domain of ProRS"/>
    <property type="match status" value="1"/>
</dbReference>
<dbReference type="SUPFAM" id="SSF47616">
    <property type="entry name" value="GST C-terminal domain-like"/>
    <property type="match status" value="1"/>
</dbReference>
<dbReference type="AlphaFoldDB" id="A0A0C2N0W9"/>
<dbReference type="SUPFAM" id="SSF52954">
    <property type="entry name" value="Class II aaRS ABD-related"/>
    <property type="match status" value="1"/>
</dbReference>
<dbReference type="Gene3D" id="3.40.50.800">
    <property type="entry name" value="Anticodon-binding domain"/>
    <property type="match status" value="1"/>
</dbReference>
<dbReference type="OrthoDB" id="1350766at2759"/>
<dbReference type="PANTHER" id="PTHR43382:SF2">
    <property type="entry name" value="BIFUNCTIONAL GLUTAMATE_PROLINE--TRNA LIGASE"/>
    <property type="match status" value="1"/>
</dbReference>
<evidence type="ECO:0000313" key="10">
    <source>
        <dbReference type="Proteomes" id="UP000031668"/>
    </source>
</evidence>
<organism evidence="9 10">
    <name type="scientific">Thelohanellus kitauei</name>
    <name type="common">Myxosporean</name>
    <dbReference type="NCBI Taxonomy" id="669202"/>
    <lineage>
        <taxon>Eukaryota</taxon>
        <taxon>Metazoa</taxon>
        <taxon>Cnidaria</taxon>
        <taxon>Myxozoa</taxon>
        <taxon>Myxosporea</taxon>
        <taxon>Bivalvulida</taxon>
        <taxon>Platysporina</taxon>
        <taxon>Myxobolidae</taxon>
        <taxon>Thelohanellus</taxon>
    </lineage>
</organism>
<keyword evidence="3" id="KW-0547">Nucleotide-binding</keyword>
<evidence type="ECO:0000256" key="5">
    <source>
        <dbReference type="ARBA" id="ARBA00022917"/>
    </source>
</evidence>
<dbReference type="Gene3D" id="1.20.1050.130">
    <property type="match status" value="1"/>
</dbReference>
<dbReference type="GO" id="GO:0006433">
    <property type="term" value="P:prolyl-tRNA aminoacylation"/>
    <property type="evidence" value="ECO:0007669"/>
    <property type="project" value="InterPro"/>
</dbReference>
<dbReference type="InterPro" id="IPR020058">
    <property type="entry name" value="Glu/Gln-tRNA-synth_Ib_cat-dom"/>
</dbReference>
<dbReference type="InterPro" id="IPR014729">
    <property type="entry name" value="Rossmann-like_a/b/a_fold"/>
</dbReference>
<dbReference type="InterPro" id="IPR002314">
    <property type="entry name" value="aa-tRNA-synt_IIb"/>
</dbReference>
<dbReference type="SUPFAM" id="SSF50715">
    <property type="entry name" value="Ribosomal protein L25-like"/>
    <property type="match status" value="1"/>
</dbReference>
<evidence type="ECO:0000256" key="2">
    <source>
        <dbReference type="ARBA" id="ARBA00022598"/>
    </source>
</evidence>
<dbReference type="Gene3D" id="3.30.110.30">
    <property type="entry name" value="C-terminal domain of ProRS"/>
    <property type="match status" value="1"/>
</dbReference>
<dbReference type="FunFam" id="3.30.110.30:FF:000001">
    <property type="entry name" value="Bifunctional glutamate/proline--tRNA ligase"/>
    <property type="match status" value="1"/>
</dbReference>
<dbReference type="Gene3D" id="3.90.800.10">
    <property type="entry name" value="Glutamyl-tRNA Synthetase, Domain 3"/>
    <property type="match status" value="1"/>
</dbReference>
<dbReference type="Gene3D" id="1.10.1160.10">
    <property type="entry name" value="Glutamyl-trna Synthetase, Domain 2"/>
    <property type="match status" value="1"/>
</dbReference>
<dbReference type="SUPFAM" id="SSF55681">
    <property type="entry name" value="Class II aaRS and biotin synthetases"/>
    <property type="match status" value="1"/>
</dbReference>
<dbReference type="InterPro" id="IPR045864">
    <property type="entry name" value="aa-tRNA-synth_II/BPL/LPL"/>
</dbReference>
<dbReference type="InterPro" id="IPR006195">
    <property type="entry name" value="aa-tRNA-synth_II"/>
</dbReference>
<dbReference type="Pfam" id="PF20974">
    <property type="entry name" value="tRNA-synt_1c_C2"/>
    <property type="match status" value="1"/>
</dbReference>
<sequence>MKQLSFSNSSPYVFQVISKVIGDRGIEYKTSKSVSLTMSDGIVETDVNVIIKRLSDIVIESSTVGPSKDDVYDWIDVVYKSDRSYHPQIADLMARIEENLKKNRFLVSDRFTICDALILAYLEKSRHFCKIKIPEIVQNWLKACLEDPVAKNIEFVNIKAMCQQGVCNLEDGGRFVELPGAVKGSVVVRFPPEASGYLHIGHAKAALLNQFYRDRYEGKLILRFDDTNPVKEKCHFEEIILEDVKLLELTPDMYSKTSDYFDSLLNYAEVMIKRGLAYCDNTPTDEMRQLRTQKAPSMYRDTSVDMNLARWEQLKAGKETDWCLRAKIDYASENGCLRDPTIYRYCPDPHPTSGQKYHVYPTYDFACPIVDSIEGVTHALRTSEYHDRDPQYLWFLDQLTLRKPVIFEYSRLSFQYTVLSKRKLTKVVDSHIVDGWDDPRMPTIRGLIRRGLTLGALKEFILAQGFSKSVVNMQTDKLWAFNKRFLEPISPRLIGLIGDDLVKAEITSDIPNTSKEISLVPKDETKGGRTIYFGRHILIEGSDSRLLKDGDIVTLINWGNAKVNIAADSKEIQLVLMPKNNDYSNTLKISWLNNESDVENIPLQIVTYQNLLNKSVLTPEDDFELYINKNSKSVTKGVGEPYFMNLKRGNIVQIMRKGFYRVDNDFGKDKILFLVELPSGTENIKKPDVNVVKKTEKEVKKEKNANVHSKDSREVKKTEKTKSSNKTTKIADVSSGQKLACKPDKMKKTKLGLSVSKEIDFSQWYTEVITKSELIDYYTISGCYVIRPHAFSIWEAVQTFFDAEMKKLGIQNCYFPIFVPESALTKEKDHINDFAPEVAWVTRAGSTDLAEPIAIRPTSETVIYPTIAKWIQSHRDLPLKLNQWCNVVRWEFKHPTPFIRTREFLWQEGHTVYADREDAVKEVYQILDLYERIYTELLAIPVVKGTKSEAEKFAGAEFTTTVEGYISACGRGLQGATSHHLGQNFSKMFDIGFEDSATCERKFVFQNSFGISTRVVGALVMVHGDDKGLVLPPRVAPIQVVIIPCGISATTTEEMKLKIYEFSQSLALNLKKRDVRVFLDNRENVTPGWKYNHWEMKGVPLRVEVGPKDLSTSTVTIARRDTGEKTSVSIEIFGKSISETLEQIQISMYGKALQDLSNNTVICEDWDSFINNLNSKKVIYSPFCGDKLCEEEVRKTSTSTHEEVNEKGETVTVVSMGAKTLCIPSFQPKKLQPGEKCIRKNCKNDAKCYALFGRSF</sequence>
<dbReference type="InterPro" id="IPR036282">
    <property type="entry name" value="Glutathione-S-Trfase_C_sf"/>
</dbReference>
<dbReference type="Pfam" id="PF03950">
    <property type="entry name" value="tRNA-synt_1c_C"/>
    <property type="match status" value="1"/>
</dbReference>
<reference evidence="9 10" key="1">
    <citation type="journal article" date="2014" name="Genome Biol. Evol.">
        <title>The genome of the myxosporean Thelohanellus kitauei shows adaptations to nutrient acquisition within its fish host.</title>
        <authorList>
            <person name="Yang Y."/>
            <person name="Xiong J."/>
            <person name="Zhou Z."/>
            <person name="Huo F."/>
            <person name="Miao W."/>
            <person name="Ran C."/>
            <person name="Liu Y."/>
            <person name="Zhang J."/>
            <person name="Feng J."/>
            <person name="Wang M."/>
            <person name="Wang M."/>
            <person name="Wang L."/>
            <person name="Yao B."/>
        </authorList>
    </citation>
    <scope>NUCLEOTIDE SEQUENCE [LARGE SCALE GENOMIC DNA]</scope>
    <source>
        <strain evidence="9">Wuqing</strain>
    </source>
</reference>
<comment type="caution">
    <text evidence="9">The sequence shown here is derived from an EMBL/GenBank/DDBJ whole genome shotgun (WGS) entry which is preliminary data.</text>
</comment>
<dbReference type="Gene3D" id="2.40.240.10">
    <property type="entry name" value="Ribosomal Protein L25, Chain P"/>
    <property type="match status" value="1"/>
</dbReference>
<dbReference type="InterPro" id="IPR036621">
    <property type="entry name" value="Anticodon-bd_dom_sf"/>
</dbReference>
<dbReference type="SUPFAM" id="SSF52374">
    <property type="entry name" value="Nucleotidylyl transferase"/>
    <property type="match status" value="1"/>
</dbReference>
<keyword evidence="5" id="KW-0648">Protein biosynthesis</keyword>